<organism evidence="6 7">
    <name type="scientific">Sumerlaea chitinivorans</name>
    <dbReference type="NCBI Taxonomy" id="2250252"/>
    <lineage>
        <taxon>Bacteria</taxon>
        <taxon>Candidatus Sumerlaeota</taxon>
        <taxon>Candidatus Sumerlaeia</taxon>
        <taxon>Candidatus Sumerlaeales</taxon>
        <taxon>Candidatus Sumerlaeaceae</taxon>
        <taxon>Candidatus Sumerlaea</taxon>
    </lineage>
</organism>
<proteinExistence type="predicted"/>
<accession>A0A2Z4Y4Z9</accession>
<feature type="domain" description="HTH crp-type" evidence="5">
    <location>
        <begin position="147"/>
        <end position="218"/>
    </location>
</feature>
<dbReference type="Proteomes" id="UP000262583">
    <property type="component" value="Chromosome"/>
</dbReference>
<gene>
    <name evidence="6" type="ORF">BRCON_1447</name>
</gene>
<evidence type="ECO:0000256" key="3">
    <source>
        <dbReference type="ARBA" id="ARBA00023163"/>
    </source>
</evidence>
<dbReference type="SMART" id="SM00419">
    <property type="entry name" value="HTH_CRP"/>
    <property type="match status" value="1"/>
</dbReference>
<dbReference type="PANTHER" id="PTHR24567">
    <property type="entry name" value="CRP FAMILY TRANSCRIPTIONAL REGULATORY PROTEIN"/>
    <property type="match status" value="1"/>
</dbReference>
<evidence type="ECO:0000259" key="4">
    <source>
        <dbReference type="PROSITE" id="PS50042"/>
    </source>
</evidence>
<dbReference type="Pfam" id="PF13545">
    <property type="entry name" value="HTH_Crp_2"/>
    <property type="match status" value="1"/>
</dbReference>
<dbReference type="InterPro" id="IPR012318">
    <property type="entry name" value="HTH_CRP"/>
</dbReference>
<evidence type="ECO:0000256" key="1">
    <source>
        <dbReference type="ARBA" id="ARBA00023015"/>
    </source>
</evidence>
<reference evidence="6 7" key="1">
    <citation type="submission" date="2018-05" db="EMBL/GenBank/DDBJ databases">
        <title>A metagenomic window into the 2 km-deep terrestrial subsurface aquifer revealed taxonomically and functionally diverse microbial community comprising novel uncultured bacterial lineages.</title>
        <authorList>
            <person name="Kadnikov V.V."/>
            <person name="Mardanov A.V."/>
            <person name="Beletsky A.V."/>
            <person name="Banks D."/>
            <person name="Pimenov N.V."/>
            <person name="Frank Y.A."/>
            <person name="Karnachuk O.V."/>
            <person name="Ravin N.V."/>
        </authorList>
    </citation>
    <scope>NUCLEOTIDE SEQUENCE [LARGE SCALE GENOMIC DNA]</scope>
    <source>
        <strain evidence="6">BY</strain>
    </source>
</reference>
<dbReference type="InterPro" id="IPR036390">
    <property type="entry name" value="WH_DNA-bd_sf"/>
</dbReference>
<dbReference type="GO" id="GO:0003677">
    <property type="term" value="F:DNA binding"/>
    <property type="evidence" value="ECO:0007669"/>
    <property type="project" value="UniProtKB-KW"/>
</dbReference>
<keyword evidence="1" id="KW-0805">Transcription regulation</keyword>
<dbReference type="CDD" id="cd00038">
    <property type="entry name" value="CAP_ED"/>
    <property type="match status" value="1"/>
</dbReference>
<dbReference type="AlphaFoldDB" id="A0A2Z4Y4Z9"/>
<dbReference type="PANTHER" id="PTHR24567:SF26">
    <property type="entry name" value="REGULATORY PROTEIN YEIL"/>
    <property type="match status" value="1"/>
</dbReference>
<dbReference type="InterPro" id="IPR018490">
    <property type="entry name" value="cNMP-bd_dom_sf"/>
</dbReference>
<dbReference type="EMBL" id="CP030759">
    <property type="protein sequence ID" value="AXA36224.1"/>
    <property type="molecule type" value="Genomic_DNA"/>
</dbReference>
<sequence length="223" mass="25144">MDPIAELSRLFLFRNWPREDLSQLLREGRFTNHRQGDVLFEAGESCDQLLVLEAGRVQLFRVAPDGRAIPLHLVNGPALIACAALFLDQCFPASARVVSREARLFRYPGDSFLKMLERRPDLSRRMIAALATRIGELADRLEAGLSQAARTRVARWLSEQPTSRQQDGKRVIVLSEPKKVIANTLSMTPETFSRELAHLRQEGIIEVHGRTIVLADPARLLEI</sequence>
<evidence type="ECO:0000259" key="5">
    <source>
        <dbReference type="PROSITE" id="PS51063"/>
    </source>
</evidence>
<dbReference type="SUPFAM" id="SSF51206">
    <property type="entry name" value="cAMP-binding domain-like"/>
    <property type="match status" value="1"/>
</dbReference>
<dbReference type="InterPro" id="IPR036388">
    <property type="entry name" value="WH-like_DNA-bd_sf"/>
</dbReference>
<dbReference type="KEGG" id="schv:BRCON_1447"/>
<feature type="domain" description="Cyclic nucleotide-binding" evidence="4">
    <location>
        <begin position="12"/>
        <end position="133"/>
    </location>
</feature>
<dbReference type="SUPFAM" id="SSF46785">
    <property type="entry name" value="Winged helix' DNA-binding domain"/>
    <property type="match status" value="1"/>
</dbReference>
<evidence type="ECO:0000313" key="6">
    <source>
        <dbReference type="EMBL" id="AXA36224.1"/>
    </source>
</evidence>
<dbReference type="InterPro" id="IPR000595">
    <property type="entry name" value="cNMP-bd_dom"/>
</dbReference>
<protein>
    <submittedName>
        <fullName evidence="6">Nitric oxide-responding transcriptional regulator Dnr (Crp/Fnr family)</fullName>
    </submittedName>
</protein>
<dbReference type="InterPro" id="IPR014710">
    <property type="entry name" value="RmlC-like_jellyroll"/>
</dbReference>
<evidence type="ECO:0000313" key="7">
    <source>
        <dbReference type="Proteomes" id="UP000262583"/>
    </source>
</evidence>
<dbReference type="Gene3D" id="2.60.120.10">
    <property type="entry name" value="Jelly Rolls"/>
    <property type="match status" value="1"/>
</dbReference>
<keyword evidence="2" id="KW-0238">DNA-binding</keyword>
<dbReference type="SMART" id="SM00100">
    <property type="entry name" value="cNMP"/>
    <property type="match status" value="1"/>
</dbReference>
<dbReference type="Gene3D" id="1.10.10.10">
    <property type="entry name" value="Winged helix-like DNA-binding domain superfamily/Winged helix DNA-binding domain"/>
    <property type="match status" value="1"/>
</dbReference>
<dbReference type="GO" id="GO:0005829">
    <property type="term" value="C:cytosol"/>
    <property type="evidence" value="ECO:0007669"/>
    <property type="project" value="TreeGrafter"/>
</dbReference>
<keyword evidence="3" id="KW-0804">Transcription</keyword>
<dbReference type="InterPro" id="IPR050397">
    <property type="entry name" value="Env_Response_Regulators"/>
</dbReference>
<dbReference type="PROSITE" id="PS50042">
    <property type="entry name" value="CNMP_BINDING_3"/>
    <property type="match status" value="1"/>
</dbReference>
<evidence type="ECO:0000256" key="2">
    <source>
        <dbReference type="ARBA" id="ARBA00023125"/>
    </source>
</evidence>
<dbReference type="PROSITE" id="PS51063">
    <property type="entry name" value="HTH_CRP_2"/>
    <property type="match status" value="1"/>
</dbReference>
<dbReference type="GO" id="GO:0003700">
    <property type="term" value="F:DNA-binding transcription factor activity"/>
    <property type="evidence" value="ECO:0007669"/>
    <property type="project" value="TreeGrafter"/>
</dbReference>
<name>A0A2Z4Y4Z9_SUMC1</name>
<dbReference type="Pfam" id="PF00027">
    <property type="entry name" value="cNMP_binding"/>
    <property type="match status" value="1"/>
</dbReference>